<accession>A0ABR3QRA0</accession>
<name>A0ABR3QRA0_9PLEO</name>
<evidence type="ECO:0000313" key="2">
    <source>
        <dbReference type="Proteomes" id="UP001521222"/>
    </source>
</evidence>
<keyword evidence="2" id="KW-1185">Reference proteome</keyword>
<organism evidence="1 2">
    <name type="scientific">Nothophoma quercina</name>
    <dbReference type="NCBI Taxonomy" id="749835"/>
    <lineage>
        <taxon>Eukaryota</taxon>
        <taxon>Fungi</taxon>
        <taxon>Dikarya</taxon>
        <taxon>Ascomycota</taxon>
        <taxon>Pezizomycotina</taxon>
        <taxon>Dothideomycetes</taxon>
        <taxon>Pleosporomycetidae</taxon>
        <taxon>Pleosporales</taxon>
        <taxon>Pleosporineae</taxon>
        <taxon>Didymellaceae</taxon>
        <taxon>Nothophoma</taxon>
    </lineage>
</organism>
<protein>
    <submittedName>
        <fullName evidence="1">Uncharacterized protein</fullName>
    </submittedName>
</protein>
<sequence length="140" mass="16202">MTTELVAHMRLSHYKGLWRTLYGSDHGFGERKVKLNLTSGQRGFTIEMPITCHYEDNRPVLSTRGVSKSEWATLCKLVTDESVLKVIFFDDSHDFLARVTPVGAKPPKLDMYQVKFRWQEDDEVALVLKKSIKWITEILE</sequence>
<reference evidence="1 2" key="1">
    <citation type="submission" date="2024-02" db="EMBL/GenBank/DDBJ databases">
        <title>De novo assembly and annotation of 12 fungi associated with fruit tree decline syndrome in Ontario, Canada.</title>
        <authorList>
            <person name="Sulman M."/>
            <person name="Ellouze W."/>
            <person name="Ilyukhin E."/>
        </authorList>
    </citation>
    <scope>NUCLEOTIDE SEQUENCE [LARGE SCALE GENOMIC DNA]</scope>
    <source>
        <strain evidence="1 2">M97-236</strain>
    </source>
</reference>
<comment type="caution">
    <text evidence="1">The sequence shown here is derived from an EMBL/GenBank/DDBJ whole genome shotgun (WGS) entry which is preliminary data.</text>
</comment>
<proteinExistence type="predicted"/>
<gene>
    <name evidence="1" type="ORF">SLS59_008734</name>
</gene>
<dbReference type="Proteomes" id="UP001521222">
    <property type="component" value="Unassembled WGS sequence"/>
</dbReference>
<evidence type="ECO:0000313" key="1">
    <source>
        <dbReference type="EMBL" id="KAL1594684.1"/>
    </source>
</evidence>
<dbReference type="EMBL" id="JAKIXB020000035">
    <property type="protein sequence ID" value="KAL1594684.1"/>
    <property type="molecule type" value="Genomic_DNA"/>
</dbReference>